<proteinExistence type="predicted"/>
<name>A0A9P5U3W8_9AGAR</name>
<dbReference type="SUPFAM" id="SSF52047">
    <property type="entry name" value="RNI-like"/>
    <property type="match status" value="1"/>
</dbReference>
<keyword evidence="2" id="KW-1185">Reference proteome</keyword>
<evidence type="ECO:0000313" key="1">
    <source>
        <dbReference type="EMBL" id="KAF9065042.1"/>
    </source>
</evidence>
<reference evidence="1" key="1">
    <citation type="submission" date="2020-11" db="EMBL/GenBank/DDBJ databases">
        <authorList>
            <consortium name="DOE Joint Genome Institute"/>
            <person name="Ahrendt S."/>
            <person name="Riley R."/>
            <person name="Andreopoulos W."/>
            <person name="Labutti K."/>
            <person name="Pangilinan J."/>
            <person name="Ruiz-Duenas F.J."/>
            <person name="Barrasa J.M."/>
            <person name="Sanchez-Garcia M."/>
            <person name="Camarero S."/>
            <person name="Miyauchi S."/>
            <person name="Serrano A."/>
            <person name="Linde D."/>
            <person name="Babiker R."/>
            <person name="Drula E."/>
            <person name="Ayuso-Fernandez I."/>
            <person name="Pacheco R."/>
            <person name="Padilla G."/>
            <person name="Ferreira P."/>
            <person name="Barriuso J."/>
            <person name="Kellner H."/>
            <person name="Castanera R."/>
            <person name="Alfaro M."/>
            <person name="Ramirez L."/>
            <person name="Pisabarro A.G."/>
            <person name="Kuo A."/>
            <person name="Tritt A."/>
            <person name="Lipzen A."/>
            <person name="He G."/>
            <person name="Yan M."/>
            <person name="Ng V."/>
            <person name="Cullen D."/>
            <person name="Martin F."/>
            <person name="Rosso M.-N."/>
            <person name="Henrissat B."/>
            <person name="Hibbett D."/>
            <person name="Martinez A.T."/>
            <person name="Grigoriev I.V."/>
        </authorList>
    </citation>
    <scope>NUCLEOTIDE SEQUENCE</scope>
    <source>
        <strain evidence="1">AH 40177</strain>
    </source>
</reference>
<dbReference type="OrthoDB" id="3246221at2759"/>
<dbReference type="EMBL" id="JADNRY010000110">
    <property type="protein sequence ID" value="KAF9065042.1"/>
    <property type="molecule type" value="Genomic_DNA"/>
</dbReference>
<sequence>MSSLILALPIELQTEIFRALHASEKGLGLGQDEIRKVSYVCSLWRQLTLSTSAFWTFIYVTKDSVDLNSQFPHPCMKYNDAEPVFPWVAEVLRRSGHQPLDIFIKLHYDSFNPAVPETVNMLTFPWHLGHPFVLSRLLAGHTARFRSVDIISELWYPLQALPSFLVGHPMPLLEAWNVTRDNPQFGHHTVSDLPLEAEMPILEAPVSTLLCDELAESIFPKLRVLTIHGVPQRWGLLIPRNLLALDLSHLPRTCRPTYAAFKALLLGSQSTLQQLTLWASAPEPLAGYDHGTITLPNLHFISLGMTLADATSSLVTFLDVPSLQRLEIHDLDHGRPGYQSRLEFSSLASLVLNILGQWPLRNLTHLTLGGLSFPTPVGAFKDTDDALTEQREPHCPPIPFTFLFACPSLRYLHLVNPDACTLRALVSPLFLKDAGQAALLPCWALECLHIETSMLRDLLAFFRLDSQWCESASKPDPIVAPRFFPTILLDVPPEWGNDILTYASRKTAGNIKSGVLYSTGSHPSRH</sequence>
<dbReference type="Proteomes" id="UP000772434">
    <property type="component" value="Unassembled WGS sequence"/>
</dbReference>
<evidence type="ECO:0008006" key="3">
    <source>
        <dbReference type="Google" id="ProtNLM"/>
    </source>
</evidence>
<organism evidence="1 2">
    <name type="scientific">Rhodocollybia butyracea</name>
    <dbReference type="NCBI Taxonomy" id="206335"/>
    <lineage>
        <taxon>Eukaryota</taxon>
        <taxon>Fungi</taxon>
        <taxon>Dikarya</taxon>
        <taxon>Basidiomycota</taxon>
        <taxon>Agaricomycotina</taxon>
        <taxon>Agaricomycetes</taxon>
        <taxon>Agaricomycetidae</taxon>
        <taxon>Agaricales</taxon>
        <taxon>Marasmiineae</taxon>
        <taxon>Omphalotaceae</taxon>
        <taxon>Rhodocollybia</taxon>
    </lineage>
</organism>
<evidence type="ECO:0000313" key="2">
    <source>
        <dbReference type="Proteomes" id="UP000772434"/>
    </source>
</evidence>
<dbReference type="AlphaFoldDB" id="A0A9P5U3W8"/>
<gene>
    <name evidence="1" type="ORF">BDP27DRAFT_1366754</name>
</gene>
<protein>
    <recommendedName>
        <fullName evidence="3">F-box domain-containing protein</fullName>
    </recommendedName>
</protein>
<comment type="caution">
    <text evidence="1">The sequence shown here is derived from an EMBL/GenBank/DDBJ whole genome shotgun (WGS) entry which is preliminary data.</text>
</comment>
<accession>A0A9P5U3W8</accession>